<protein>
    <recommendedName>
        <fullName evidence="7">GH18 domain-containing protein</fullName>
    </recommendedName>
</protein>
<dbReference type="GO" id="GO:0004568">
    <property type="term" value="F:chitinase activity"/>
    <property type="evidence" value="ECO:0007669"/>
    <property type="project" value="TreeGrafter"/>
</dbReference>
<dbReference type="EMBL" id="OVEO01000019">
    <property type="protein sequence ID" value="SPR01818.1"/>
    <property type="molecule type" value="Genomic_DNA"/>
</dbReference>
<dbReference type="GO" id="GO:0006032">
    <property type="term" value="P:chitin catabolic process"/>
    <property type="evidence" value="ECO:0007669"/>
    <property type="project" value="TreeGrafter"/>
</dbReference>
<dbReference type="PROSITE" id="PS51910">
    <property type="entry name" value="GH18_2"/>
    <property type="match status" value="1"/>
</dbReference>
<dbReference type="PANTHER" id="PTHR11177">
    <property type="entry name" value="CHITINASE"/>
    <property type="match status" value="1"/>
</dbReference>
<dbReference type="Pfam" id="PF00704">
    <property type="entry name" value="Glyco_hydro_18"/>
    <property type="match status" value="1"/>
</dbReference>
<keyword evidence="6" id="KW-0732">Signal</keyword>
<evidence type="ECO:0000313" key="8">
    <source>
        <dbReference type="EMBL" id="SPR01818.1"/>
    </source>
</evidence>
<name>A0A3P3YNN4_PLABS</name>
<evidence type="ECO:0000259" key="7">
    <source>
        <dbReference type="PROSITE" id="PS51910"/>
    </source>
</evidence>
<sequence>MASALVVVAAVVVLVATVADGGAPTTRLNLNNPTLDPTIPNTPPVTTGIVAAFFTNQAPFPATNIPAGLLTHLIYSFANVNTDCSIFTMYPADLDPNNPFSYAQVLATVRASAPDDVHRRPGSSNNRPRVCQVRKANPNIKVMLSFGGDTQNVDPKTCPAFTACVATQATRATFIGNMLAWVRQHGFDGIDLDWESPGVPLKCGVPDDKPNFVSLLREMQAQIRADVANGKPDLLVSLSLISSPSYIQEGLDLANLHYYVNFINLQFYEMTLGDLKKTEPHTALQGNQVGMSMVESLKMFNALPANKIVAGVGFFSKAYRLAAGTPCAYNQADLGFDLGAELAYHQIVDLLAANPQIAVTHDAATTTTFFCTTAGDGTRVLHSYSTADDLQQDINFFLVQGLAGTNIWTVNHDVQPGFPLTSMLAKSMVRNRSTTTTTPAPTMGAQPTQAPPPQQGSVAGSAPTSGATPAPTAAADTSEHPGTETIVTAALLTLAAFANAV</sequence>
<dbReference type="Proteomes" id="UP000290189">
    <property type="component" value="Unassembled WGS sequence"/>
</dbReference>
<accession>A0A3P3YNN4</accession>
<dbReference type="InterPro" id="IPR011583">
    <property type="entry name" value="Chitinase_II/V-like_cat"/>
</dbReference>
<evidence type="ECO:0000313" key="9">
    <source>
        <dbReference type="Proteomes" id="UP000290189"/>
    </source>
</evidence>
<evidence type="ECO:0000256" key="6">
    <source>
        <dbReference type="SAM" id="SignalP"/>
    </source>
</evidence>
<dbReference type="AlphaFoldDB" id="A0A3P3YNN4"/>
<dbReference type="SMART" id="SM00636">
    <property type="entry name" value="Glyco_18"/>
    <property type="match status" value="1"/>
</dbReference>
<keyword evidence="1 3" id="KW-0378">Hydrolase</keyword>
<reference evidence="8 9" key="1">
    <citation type="submission" date="2018-03" db="EMBL/GenBank/DDBJ databases">
        <authorList>
            <person name="Fogelqvist J."/>
        </authorList>
    </citation>
    <scope>NUCLEOTIDE SEQUENCE [LARGE SCALE GENOMIC DNA]</scope>
</reference>
<evidence type="ECO:0000256" key="5">
    <source>
        <dbReference type="SAM" id="MobiDB-lite"/>
    </source>
</evidence>
<keyword evidence="2 3" id="KW-0326">Glycosidase</keyword>
<evidence type="ECO:0000256" key="1">
    <source>
        <dbReference type="ARBA" id="ARBA00022801"/>
    </source>
</evidence>
<dbReference type="GO" id="GO:0005975">
    <property type="term" value="P:carbohydrate metabolic process"/>
    <property type="evidence" value="ECO:0007669"/>
    <property type="project" value="InterPro"/>
</dbReference>
<geneLocation type="mitochondrion" evidence="8"/>
<dbReference type="PANTHER" id="PTHR11177:SF317">
    <property type="entry name" value="CHITINASE 12-RELATED"/>
    <property type="match status" value="1"/>
</dbReference>
<dbReference type="SUPFAM" id="SSF51445">
    <property type="entry name" value="(Trans)glycosidases"/>
    <property type="match status" value="1"/>
</dbReference>
<organism evidence="8 9">
    <name type="scientific">Plasmodiophora brassicae</name>
    <name type="common">Clubroot disease agent</name>
    <dbReference type="NCBI Taxonomy" id="37360"/>
    <lineage>
        <taxon>Eukaryota</taxon>
        <taxon>Sar</taxon>
        <taxon>Rhizaria</taxon>
        <taxon>Endomyxa</taxon>
        <taxon>Phytomyxea</taxon>
        <taxon>Plasmodiophorida</taxon>
        <taxon>Plasmodiophoridae</taxon>
        <taxon>Plasmodiophora</taxon>
    </lineage>
</organism>
<keyword evidence="8" id="KW-0496">Mitochondrion</keyword>
<dbReference type="InterPro" id="IPR001223">
    <property type="entry name" value="Glyco_hydro18_cat"/>
</dbReference>
<dbReference type="InterPro" id="IPR050314">
    <property type="entry name" value="Glycosyl_Hydrlase_18"/>
</dbReference>
<dbReference type="InterPro" id="IPR017853">
    <property type="entry name" value="GH"/>
</dbReference>
<evidence type="ECO:0000256" key="2">
    <source>
        <dbReference type="ARBA" id="ARBA00023295"/>
    </source>
</evidence>
<evidence type="ECO:0000256" key="3">
    <source>
        <dbReference type="RuleBase" id="RU000489"/>
    </source>
</evidence>
<feature type="chain" id="PRO_5018046229" description="GH18 domain-containing protein" evidence="6">
    <location>
        <begin position="22"/>
        <end position="501"/>
    </location>
</feature>
<gene>
    <name evidence="8" type="ORF">PLBR_LOCUS9033</name>
</gene>
<feature type="compositionally biased region" description="Low complexity" evidence="5">
    <location>
        <begin position="459"/>
        <end position="475"/>
    </location>
</feature>
<dbReference type="GO" id="GO:0008061">
    <property type="term" value="F:chitin binding"/>
    <property type="evidence" value="ECO:0007669"/>
    <property type="project" value="InterPro"/>
</dbReference>
<feature type="region of interest" description="Disordered" evidence="5">
    <location>
        <begin position="430"/>
        <end position="482"/>
    </location>
</feature>
<feature type="signal peptide" evidence="6">
    <location>
        <begin position="1"/>
        <end position="21"/>
    </location>
</feature>
<proteinExistence type="inferred from homology"/>
<dbReference type="Gene3D" id="3.20.20.80">
    <property type="entry name" value="Glycosidases"/>
    <property type="match status" value="1"/>
</dbReference>
<feature type="compositionally biased region" description="Low complexity" evidence="5">
    <location>
        <begin position="434"/>
        <end position="448"/>
    </location>
</feature>
<dbReference type="GO" id="GO:0005576">
    <property type="term" value="C:extracellular region"/>
    <property type="evidence" value="ECO:0007669"/>
    <property type="project" value="TreeGrafter"/>
</dbReference>
<comment type="similarity">
    <text evidence="4">Belongs to the glycosyl hydrolase 18 family.</text>
</comment>
<feature type="domain" description="GH18" evidence="7">
    <location>
        <begin position="48"/>
        <end position="431"/>
    </location>
</feature>
<dbReference type="InterPro" id="IPR001579">
    <property type="entry name" value="Glyco_hydro_18_chit_AS"/>
</dbReference>
<evidence type="ECO:0000256" key="4">
    <source>
        <dbReference type="RuleBase" id="RU004453"/>
    </source>
</evidence>
<dbReference type="PROSITE" id="PS01095">
    <property type="entry name" value="GH18_1"/>
    <property type="match status" value="1"/>
</dbReference>